<accession>A0A371BBT8</accession>
<dbReference type="OrthoDB" id="7961117at2"/>
<evidence type="ECO:0000313" key="4">
    <source>
        <dbReference type="Proteomes" id="UP000263993"/>
    </source>
</evidence>
<name>A0A371BBT8_9BRAD</name>
<sequence length="203" mass="21545">MRAAMKRSIAASLVCSLTVCIASTSFAATAKRNDRFANTEPLETISRSRAEAADQAAQVPGGASLLLEALRYRGANAKQLGLPAQLWCADFMNFVIKKAGGNKGTQSRAARSFLEFGKKLDGPRVGAIAILKRGGPQNGHVGIVRGTDGQGNPILISGNSGNMVRQSSYPKEKVLGYVMPPDYVLREIASAARAQAIKQQQAQ</sequence>
<dbReference type="Proteomes" id="UP000263993">
    <property type="component" value="Unassembled WGS sequence"/>
</dbReference>
<proteinExistence type="predicted"/>
<evidence type="ECO:0000313" key="3">
    <source>
        <dbReference type="EMBL" id="RDV05069.1"/>
    </source>
</evidence>
<dbReference type="Pfam" id="PF05257">
    <property type="entry name" value="CHAP"/>
    <property type="match status" value="1"/>
</dbReference>
<dbReference type="SUPFAM" id="SSF54001">
    <property type="entry name" value="Cysteine proteinases"/>
    <property type="match status" value="1"/>
</dbReference>
<dbReference type="NCBIfam" id="TIGR02594">
    <property type="entry name" value="TIGR02594 family protein"/>
    <property type="match status" value="1"/>
</dbReference>
<dbReference type="InterPro" id="IPR007921">
    <property type="entry name" value="CHAP_dom"/>
</dbReference>
<keyword evidence="1" id="KW-0732">Signal</keyword>
<protein>
    <submittedName>
        <fullName evidence="3">TIGR02594 family protein</fullName>
    </submittedName>
</protein>
<gene>
    <name evidence="3" type="ORF">DXH78_11130</name>
</gene>
<dbReference type="InterPro" id="IPR013423">
    <property type="entry name" value="CHP02594"/>
</dbReference>
<dbReference type="InterPro" id="IPR038765">
    <property type="entry name" value="Papain-like_cys_pep_sf"/>
</dbReference>
<organism evidence="3 4">
    <name type="scientific">Undibacter mobilis</name>
    <dbReference type="NCBI Taxonomy" id="2292256"/>
    <lineage>
        <taxon>Bacteria</taxon>
        <taxon>Pseudomonadati</taxon>
        <taxon>Pseudomonadota</taxon>
        <taxon>Alphaproteobacteria</taxon>
        <taxon>Hyphomicrobiales</taxon>
        <taxon>Nitrobacteraceae</taxon>
        <taxon>Undibacter</taxon>
    </lineage>
</organism>
<feature type="chain" id="PRO_5016604333" evidence="1">
    <location>
        <begin position="28"/>
        <end position="203"/>
    </location>
</feature>
<reference evidence="4" key="1">
    <citation type="submission" date="2018-08" db="EMBL/GenBank/DDBJ databases">
        <authorList>
            <person name="Kim S.-J."/>
            <person name="Jung G.-Y."/>
        </authorList>
    </citation>
    <scope>NUCLEOTIDE SEQUENCE [LARGE SCALE GENOMIC DNA]</scope>
    <source>
        <strain evidence="4">GY_H</strain>
    </source>
</reference>
<evidence type="ECO:0000259" key="2">
    <source>
        <dbReference type="Pfam" id="PF05257"/>
    </source>
</evidence>
<dbReference type="EMBL" id="QRGO01000001">
    <property type="protein sequence ID" value="RDV05069.1"/>
    <property type="molecule type" value="Genomic_DNA"/>
</dbReference>
<dbReference type="AlphaFoldDB" id="A0A371BBT8"/>
<feature type="signal peptide" evidence="1">
    <location>
        <begin position="1"/>
        <end position="27"/>
    </location>
</feature>
<feature type="domain" description="Peptidase C51" evidence="2">
    <location>
        <begin position="87"/>
        <end position="158"/>
    </location>
</feature>
<comment type="caution">
    <text evidence="3">The sequence shown here is derived from an EMBL/GenBank/DDBJ whole genome shotgun (WGS) entry which is preliminary data.</text>
</comment>
<keyword evidence="4" id="KW-1185">Reference proteome</keyword>
<evidence type="ECO:0000256" key="1">
    <source>
        <dbReference type="SAM" id="SignalP"/>
    </source>
</evidence>